<reference evidence="5" key="1">
    <citation type="journal article" date="2019" name="Int. J. Syst. Evol. Microbiol.">
        <title>The Global Catalogue of Microorganisms (GCM) 10K type strain sequencing project: providing services to taxonomists for standard genome sequencing and annotation.</title>
        <authorList>
            <consortium name="The Broad Institute Genomics Platform"/>
            <consortium name="The Broad Institute Genome Sequencing Center for Infectious Disease"/>
            <person name="Wu L."/>
            <person name="Ma J."/>
        </authorList>
    </citation>
    <scope>NUCLEOTIDE SEQUENCE [LARGE SCALE GENOMIC DNA]</scope>
    <source>
        <strain evidence="5">NBRC 110140</strain>
    </source>
</reference>
<dbReference type="Pfam" id="PF00005">
    <property type="entry name" value="ABC_tran"/>
    <property type="match status" value="1"/>
</dbReference>
<evidence type="ECO:0000313" key="4">
    <source>
        <dbReference type="EMBL" id="GLQ35931.1"/>
    </source>
</evidence>
<dbReference type="Proteomes" id="UP001156694">
    <property type="component" value="Unassembled WGS sequence"/>
</dbReference>
<dbReference type="InterPro" id="IPR003593">
    <property type="entry name" value="AAA+_ATPase"/>
</dbReference>
<dbReference type="InterPro" id="IPR003439">
    <property type="entry name" value="ABC_transporter-like_ATP-bd"/>
</dbReference>
<dbReference type="InterPro" id="IPR017871">
    <property type="entry name" value="ABC_transporter-like_CS"/>
</dbReference>
<gene>
    <name evidence="4" type="ORF">GCM10007939_22150</name>
</gene>
<dbReference type="InterPro" id="IPR027417">
    <property type="entry name" value="P-loop_NTPase"/>
</dbReference>
<evidence type="ECO:0000313" key="5">
    <source>
        <dbReference type="Proteomes" id="UP001156694"/>
    </source>
</evidence>
<sequence>MAWGPKIENVDFARVNARGEVSFSLAVDSLDMRIGGSDLNRLPIMGPSGAGKSTLLNLLSAISFPMNPDAKVMWEFPDGYTCEWGSKGPGRDILLNLRRKYFGYAFQTASLQPQLTIKENLTFGLENAGVPSSVAADAAYEQLVKVFAGNEKRATDMLGRYDTEVSGGERQRISLLQAFIRNPNVLFADEPTGSLDKGTRGEVMGLLRDWLAEKPEERLLFWVTHHDSDPKDNHASKRLVVAGGGAEWEEEGAEGWKQVPKWEVGKS</sequence>
<feature type="domain" description="ABC transporter" evidence="3">
    <location>
        <begin position="7"/>
        <end position="267"/>
    </location>
</feature>
<dbReference type="SMART" id="SM00382">
    <property type="entry name" value="AAA"/>
    <property type="match status" value="1"/>
</dbReference>
<dbReference type="PROSITE" id="PS50893">
    <property type="entry name" value="ABC_TRANSPORTER_2"/>
    <property type="match status" value="1"/>
</dbReference>
<keyword evidence="1" id="KW-0547">Nucleotide-binding</keyword>
<keyword evidence="5" id="KW-1185">Reference proteome</keyword>
<evidence type="ECO:0000256" key="2">
    <source>
        <dbReference type="ARBA" id="ARBA00022840"/>
    </source>
</evidence>
<dbReference type="RefSeq" id="WP_284379097.1">
    <property type="nucleotide sequence ID" value="NZ_BSNN01000007.1"/>
</dbReference>
<organism evidence="4 5">
    <name type="scientific">Amylibacter marinus</name>
    <dbReference type="NCBI Taxonomy" id="1475483"/>
    <lineage>
        <taxon>Bacteria</taxon>
        <taxon>Pseudomonadati</taxon>
        <taxon>Pseudomonadota</taxon>
        <taxon>Alphaproteobacteria</taxon>
        <taxon>Rhodobacterales</taxon>
        <taxon>Paracoccaceae</taxon>
        <taxon>Amylibacter</taxon>
    </lineage>
</organism>
<name>A0ABQ5VXG5_9RHOB</name>
<dbReference type="PROSITE" id="PS00211">
    <property type="entry name" value="ABC_TRANSPORTER_1"/>
    <property type="match status" value="1"/>
</dbReference>
<dbReference type="GO" id="GO:0005524">
    <property type="term" value="F:ATP binding"/>
    <property type="evidence" value="ECO:0007669"/>
    <property type="project" value="UniProtKB-KW"/>
</dbReference>
<evidence type="ECO:0000256" key="1">
    <source>
        <dbReference type="ARBA" id="ARBA00022741"/>
    </source>
</evidence>
<accession>A0ABQ5VXG5</accession>
<evidence type="ECO:0000259" key="3">
    <source>
        <dbReference type="PROSITE" id="PS50893"/>
    </source>
</evidence>
<dbReference type="SUPFAM" id="SSF52540">
    <property type="entry name" value="P-loop containing nucleoside triphosphate hydrolases"/>
    <property type="match status" value="1"/>
</dbReference>
<proteinExistence type="predicted"/>
<comment type="caution">
    <text evidence="4">The sequence shown here is derived from an EMBL/GenBank/DDBJ whole genome shotgun (WGS) entry which is preliminary data.</text>
</comment>
<keyword evidence="2 4" id="KW-0067">ATP-binding</keyword>
<dbReference type="InterPro" id="IPR015854">
    <property type="entry name" value="ABC_transpr_LolD-like"/>
</dbReference>
<dbReference type="EMBL" id="BSNN01000007">
    <property type="protein sequence ID" value="GLQ35931.1"/>
    <property type="molecule type" value="Genomic_DNA"/>
</dbReference>
<protein>
    <submittedName>
        <fullName evidence="4">ABC transporter ATP-binding protein</fullName>
    </submittedName>
</protein>
<dbReference type="Gene3D" id="3.40.50.300">
    <property type="entry name" value="P-loop containing nucleotide triphosphate hydrolases"/>
    <property type="match status" value="1"/>
</dbReference>
<dbReference type="PANTHER" id="PTHR24220">
    <property type="entry name" value="IMPORT ATP-BINDING PROTEIN"/>
    <property type="match status" value="1"/>
</dbReference>